<dbReference type="AlphaFoldDB" id="A0A921Z8R9"/>
<organism evidence="2 3">
    <name type="scientific">Manduca sexta</name>
    <name type="common">Tobacco hawkmoth</name>
    <name type="synonym">Tobacco hornworm</name>
    <dbReference type="NCBI Taxonomy" id="7130"/>
    <lineage>
        <taxon>Eukaryota</taxon>
        <taxon>Metazoa</taxon>
        <taxon>Ecdysozoa</taxon>
        <taxon>Arthropoda</taxon>
        <taxon>Hexapoda</taxon>
        <taxon>Insecta</taxon>
        <taxon>Pterygota</taxon>
        <taxon>Neoptera</taxon>
        <taxon>Endopterygota</taxon>
        <taxon>Lepidoptera</taxon>
        <taxon>Glossata</taxon>
        <taxon>Ditrysia</taxon>
        <taxon>Bombycoidea</taxon>
        <taxon>Sphingidae</taxon>
        <taxon>Sphinginae</taxon>
        <taxon>Sphingini</taxon>
        <taxon>Manduca</taxon>
    </lineage>
</organism>
<proteinExistence type="predicted"/>
<feature type="transmembrane region" description="Helical" evidence="1">
    <location>
        <begin position="6"/>
        <end position="26"/>
    </location>
</feature>
<keyword evidence="1" id="KW-0472">Membrane</keyword>
<sequence length="75" mass="8911">MLQIVVYCLLMFLTLVAIFDIVRLCLNDEETKKRRMRLWSVIPYEVIKNKMKGINQLTEEECPEQTKPYTISETV</sequence>
<keyword evidence="3" id="KW-1185">Reference proteome</keyword>
<gene>
    <name evidence="2" type="ORF">O3G_MSEX007930</name>
</gene>
<keyword evidence="1" id="KW-1133">Transmembrane helix</keyword>
<evidence type="ECO:0000313" key="3">
    <source>
        <dbReference type="Proteomes" id="UP000791440"/>
    </source>
</evidence>
<dbReference type="Proteomes" id="UP000791440">
    <property type="component" value="Unassembled WGS sequence"/>
</dbReference>
<dbReference type="EMBL" id="JH668434">
    <property type="protein sequence ID" value="KAG6452965.1"/>
    <property type="molecule type" value="Genomic_DNA"/>
</dbReference>
<evidence type="ECO:0000313" key="2">
    <source>
        <dbReference type="EMBL" id="KAG6452965.1"/>
    </source>
</evidence>
<reference evidence="2" key="2">
    <citation type="submission" date="2020-12" db="EMBL/GenBank/DDBJ databases">
        <authorList>
            <person name="Kanost M."/>
        </authorList>
    </citation>
    <scope>NUCLEOTIDE SEQUENCE</scope>
</reference>
<name>A0A921Z8R9_MANSE</name>
<reference evidence="2" key="1">
    <citation type="journal article" date="2016" name="Insect Biochem. Mol. Biol.">
        <title>Multifaceted biological insights from a draft genome sequence of the tobacco hornworm moth, Manduca sexta.</title>
        <authorList>
            <person name="Kanost M.R."/>
            <person name="Arrese E.L."/>
            <person name="Cao X."/>
            <person name="Chen Y.R."/>
            <person name="Chellapilla S."/>
            <person name="Goldsmith M.R."/>
            <person name="Grosse-Wilde E."/>
            <person name="Heckel D.G."/>
            <person name="Herndon N."/>
            <person name="Jiang H."/>
            <person name="Papanicolaou A."/>
            <person name="Qu J."/>
            <person name="Soulages J.L."/>
            <person name="Vogel H."/>
            <person name="Walters J."/>
            <person name="Waterhouse R.M."/>
            <person name="Ahn S.J."/>
            <person name="Almeida F.C."/>
            <person name="An C."/>
            <person name="Aqrawi P."/>
            <person name="Bretschneider A."/>
            <person name="Bryant W.B."/>
            <person name="Bucks S."/>
            <person name="Chao H."/>
            <person name="Chevignon G."/>
            <person name="Christen J.M."/>
            <person name="Clarke D.F."/>
            <person name="Dittmer N.T."/>
            <person name="Ferguson L.C.F."/>
            <person name="Garavelou S."/>
            <person name="Gordon K.H.J."/>
            <person name="Gunaratna R.T."/>
            <person name="Han Y."/>
            <person name="Hauser F."/>
            <person name="He Y."/>
            <person name="Heidel-Fischer H."/>
            <person name="Hirsh A."/>
            <person name="Hu Y."/>
            <person name="Jiang H."/>
            <person name="Kalra D."/>
            <person name="Klinner C."/>
            <person name="Konig C."/>
            <person name="Kovar C."/>
            <person name="Kroll A.R."/>
            <person name="Kuwar S.S."/>
            <person name="Lee S.L."/>
            <person name="Lehman R."/>
            <person name="Li K."/>
            <person name="Li Z."/>
            <person name="Liang H."/>
            <person name="Lovelace S."/>
            <person name="Lu Z."/>
            <person name="Mansfield J.H."/>
            <person name="McCulloch K.J."/>
            <person name="Mathew T."/>
            <person name="Morton B."/>
            <person name="Muzny D.M."/>
            <person name="Neunemann D."/>
            <person name="Ongeri F."/>
            <person name="Pauchet Y."/>
            <person name="Pu L.L."/>
            <person name="Pyrousis I."/>
            <person name="Rao X.J."/>
            <person name="Redding A."/>
            <person name="Roesel C."/>
            <person name="Sanchez-Gracia A."/>
            <person name="Schaack S."/>
            <person name="Shukla A."/>
            <person name="Tetreau G."/>
            <person name="Wang Y."/>
            <person name="Xiong G.H."/>
            <person name="Traut W."/>
            <person name="Walsh T.K."/>
            <person name="Worley K.C."/>
            <person name="Wu D."/>
            <person name="Wu W."/>
            <person name="Wu Y.Q."/>
            <person name="Zhang X."/>
            <person name="Zou Z."/>
            <person name="Zucker H."/>
            <person name="Briscoe A.D."/>
            <person name="Burmester T."/>
            <person name="Clem R.J."/>
            <person name="Feyereisen R."/>
            <person name="Grimmelikhuijzen C.J.P."/>
            <person name="Hamodrakas S.J."/>
            <person name="Hansson B.S."/>
            <person name="Huguet E."/>
            <person name="Jermiin L.S."/>
            <person name="Lan Q."/>
            <person name="Lehman H.K."/>
            <person name="Lorenzen M."/>
            <person name="Merzendorfer H."/>
            <person name="Michalopoulos I."/>
            <person name="Morton D.B."/>
            <person name="Muthukrishnan S."/>
            <person name="Oakeshott J.G."/>
            <person name="Palmer W."/>
            <person name="Park Y."/>
            <person name="Passarelli A.L."/>
            <person name="Rozas J."/>
            <person name="Schwartz L.M."/>
            <person name="Smith W."/>
            <person name="Southgate A."/>
            <person name="Vilcinskas A."/>
            <person name="Vogt R."/>
            <person name="Wang P."/>
            <person name="Werren J."/>
            <person name="Yu X.Q."/>
            <person name="Zhou J.J."/>
            <person name="Brown S.J."/>
            <person name="Scherer S.E."/>
            <person name="Richards S."/>
            <person name="Blissard G.W."/>
        </authorList>
    </citation>
    <scope>NUCLEOTIDE SEQUENCE</scope>
</reference>
<evidence type="ECO:0000256" key="1">
    <source>
        <dbReference type="SAM" id="Phobius"/>
    </source>
</evidence>
<keyword evidence="1" id="KW-0812">Transmembrane</keyword>
<comment type="caution">
    <text evidence="2">The sequence shown here is derived from an EMBL/GenBank/DDBJ whole genome shotgun (WGS) entry which is preliminary data.</text>
</comment>
<accession>A0A921Z8R9</accession>
<protein>
    <submittedName>
        <fullName evidence="2">Uncharacterized protein</fullName>
    </submittedName>
</protein>